<name>A0A397J3S1_9GLOM</name>
<evidence type="ECO:0000313" key="2">
    <source>
        <dbReference type="EMBL" id="RHZ82811.1"/>
    </source>
</evidence>
<evidence type="ECO:0000313" key="3">
    <source>
        <dbReference type="Proteomes" id="UP000266861"/>
    </source>
</evidence>
<protein>
    <submittedName>
        <fullName evidence="2">Uncharacterized protein</fullName>
    </submittedName>
</protein>
<dbReference type="AlphaFoldDB" id="A0A397J3S1"/>
<dbReference type="EMBL" id="PQFF01000096">
    <property type="protein sequence ID" value="RHZ82811.1"/>
    <property type="molecule type" value="Genomic_DNA"/>
</dbReference>
<feature type="region of interest" description="Disordered" evidence="1">
    <location>
        <begin position="63"/>
        <end position="93"/>
    </location>
</feature>
<organism evidence="2 3">
    <name type="scientific">Diversispora epigaea</name>
    <dbReference type="NCBI Taxonomy" id="1348612"/>
    <lineage>
        <taxon>Eukaryota</taxon>
        <taxon>Fungi</taxon>
        <taxon>Fungi incertae sedis</taxon>
        <taxon>Mucoromycota</taxon>
        <taxon>Glomeromycotina</taxon>
        <taxon>Glomeromycetes</taxon>
        <taxon>Diversisporales</taxon>
        <taxon>Diversisporaceae</taxon>
        <taxon>Diversispora</taxon>
    </lineage>
</organism>
<comment type="caution">
    <text evidence="2">The sequence shown here is derived from an EMBL/GenBank/DDBJ whole genome shotgun (WGS) entry which is preliminary data.</text>
</comment>
<evidence type="ECO:0000256" key="1">
    <source>
        <dbReference type="SAM" id="MobiDB-lite"/>
    </source>
</evidence>
<sequence>MLDLTRIAELEQRETENAELKAKTNSQYNCCSIYLYSSVQAKSPEDKKVDDFLDLTYNDKSENRTRYNSRRNPLTSSNSISKTQGTNIKVNDDESGQELAQLFSDAKITEGKTIEAKHMLVYL</sequence>
<dbReference type="OrthoDB" id="2430975at2759"/>
<keyword evidence="3" id="KW-1185">Reference proteome</keyword>
<accession>A0A397J3S1</accession>
<dbReference type="Proteomes" id="UP000266861">
    <property type="component" value="Unassembled WGS sequence"/>
</dbReference>
<gene>
    <name evidence="2" type="ORF">Glove_103g212</name>
</gene>
<feature type="compositionally biased region" description="Polar residues" evidence="1">
    <location>
        <begin position="70"/>
        <end position="89"/>
    </location>
</feature>
<proteinExistence type="predicted"/>
<reference evidence="2 3" key="1">
    <citation type="submission" date="2018-08" db="EMBL/GenBank/DDBJ databases">
        <title>Genome and evolution of the arbuscular mycorrhizal fungus Diversispora epigaea (formerly Glomus versiforme) and its bacterial endosymbionts.</title>
        <authorList>
            <person name="Sun X."/>
            <person name="Fei Z."/>
            <person name="Harrison M."/>
        </authorList>
    </citation>
    <scope>NUCLEOTIDE SEQUENCE [LARGE SCALE GENOMIC DNA]</scope>
    <source>
        <strain evidence="2 3">IT104</strain>
    </source>
</reference>